<dbReference type="AlphaFoldDB" id="A0A160DSP1"/>
<feature type="transmembrane region" description="Helical" evidence="1">
    <location>
        <begin position="79"/>
        <end position="97"/>
    </location>
</feature>
<keyword evidence="1" id="KW-0472">Membrane</keyword>
<reference evidence="2 3" key="1">
    <citation type="submission" date="2016-04" db="EMBL/GenBank/DDBJ databases">
        <title>Complete genome sequence of Dokdonella koreensis DS-123T.</title>
        <authorList>
            <person name="Kim J.F."/>
            <person name="Lee H."/>
            <person name="Kwak M.-J."/>
        </authorList>
    </citation>
    <scope>NUCLEOTIDE SEQUENCE [LARGE SCALE GENOMIC DNA]</scope>
    <source>
        <strain evidence="2 3">DS-123</strain>
    </source>
</reference>
<dbReference type="PATRIC" id="fig|1300342.3.peg.871"/>
<accession>A0A160DSP1</accession>
<dbReference type="Pfam" id="PF06496">
    <property type="entry name" value="DUF1097"/>
    <property type="match status" value="1"/>
</dbReference>
<feature type="transmembrane region" description="Helical" evidence="1">
    <location>
        <begin position="102"/>
        <end position="120"/>
    </location>
</feature>
<dbReference type="STRING" id="1300342.I596_890"/>
<evidence type="ECO:0000313" key="3">
    <source>
        <dbReference type="Proteomes" id="UP000076830"/>
    </source>
</evidence>
<protein>
    <submittedName>
        <fullName evidence="2">Glutathione-regulated potassium-efflux system protein</fullName>
    </submittedName>
</protein>
<organism evidence="2 3">
    <name type="scientific">Dokdonella koreensis DS-123</name>
    <dbReference type="NCBI Taxonomy" id="1300342"/>
    <lineage>
        <taxon>Bacteria</taxon>
        <taxon>Pseudomonadati</taxon>
        <taxon>Pseudomonadota</taxon>
        <taxon>Gammaproteobacteria</taxon>
        <taxon>Lysobacterales</taxon>
        <taxon>Rhodanobacteraceae</taxon>
        <taxon>Dokdonella</taxon>
    </lineage>
</organism>
<keyword evidence="1" id="KW-1133">Transmembrane helix</keyword>
<dbReference type="RefSeq" id="WP_067644612.1">
    <property type="nucleotide sequence ID" value="NZ_CP015249.1"/>
</dbReference>
<dbReference type="Proteomes" id="UP000076830">
    <property type="component" value="Chromosome"/>
</dbReference>
<evidence type="ECO:0000313" key="2">
    <source>
        <dbReference type="EMBL" id="ANB16921.1"/>
    </source>
</evidence>
<dbReference type="EMBL" id="CP015249">
    <property type="protein sequence ID" value="ANB16921.1"/>
    <property type="molecule type" value="Genomic_DNA"/>
</dbReference>
<dbReference type="InterPro" id="IPR009476">
    <property type="entry name" value="DUF1097"/>
</dbReference>
<evidence type="ECO:0000256" key="1">
    <source>
        <dbReference type="SAM" id="Phobius"/>
    </source>
</evidence>
<gene>
    <name evidence="2" type="ORF">I596_890</name>
</gene>
<keyword evidence="1" id="KW-0812">Transmembrane</keyword>
<feature type="transmembrane region" description="Helical" evidence="1">
    <location>
        <begin position="126"/>
        <end position="143"/>
    </location>
</feature>
<name>A0A160DSP1_9GAMM</name>
<keyword evidence="3" id="KW-1185">Reference proteome</keyword>
<feature type="transmembrane region" description="Helical" evidence="1">
    <location>
        <begin position="31"/>
        <end position="48"/>
    </location>
</feature>
<sequence length="159" mass="16176">MKPLIALALSIAALVAVWVYLSIGLPALQLIPWIGFVAWATFFAAGGGKAAIGRSLPPAIAGVLLTALTMLAVGHAGGGLAALIVLVAVLAFVLVFMASHRFLAYTPAAFLGAATYFGSGGKVDESIVYVIVSWIAGVGFGYVSERFGARLTKPAAANG</sequence>
<proteinExistence type="predicted"/>
<dbReference type="KEGG" id="dko:I596_890"/>